<dbReference type="SUPFAM" id="SSF50494">
    <property type="entry name" value="Trypsin-like serine proteases"/>
    <property type="match status" value="1"/>
</dbReference>
<feature type="domain" description="Peptidase S1" evidence="3">
    <location>
        <begin position="46"/>
        <end position="266"/>
    </location>
</feature>
<feature type="signal peptide" evidence="2">
    <location>
        <begin position="1"/>
        <end position="29"/>
    </location>
</feature>
<reference evidence="4 5" key="1">
    <citation type="submission" date="2019-09" db="EMBL/GenBank/DDBJ databases">
        <title>Ecophysiology of the spiral-shaped methanotroph Methylospira mobilis as revealed by the complete genome sequence.</title>
        <authorList>
            <person name="Oshkin I.Y."/>
            <person name="Dedysh S.N."/>
            <person name="Miroshnikov K."/>
            <person name="Danilova O.V."/>
            <person name="Hakobyan A."/>
            <person name="Liesack W."/>
        </authorList>
    </citation>
    <scope>NUCLEOTIDE SEQUENCE [LARGE SCALE GENOMIC DNA]</scope>
    <source>
        <strain evidence="4 5">Shm1</strain>
    </source>
</reference>
<evidence type="ECO:0000256" key="2">
    <source>
        <dbReference type="SAM" id="SignalP"/>
    </source>
</evidence>
<dbReference type="AlphaFoldDB" id="A0A5Q0BJ09"/>
<keyword evidence="1 2" id="KW-0732">Signal</keyword>
<dbReference type="PRINTS" id="PR00722">
    <property type="entry name" value="CHYMOTRYPSIN"/>
</dbReference>
<dbReference type="SMART" id="SM00020">
    <property type="entry name" value="Tryp_SPc"/>
    <property type="match status" value="1"/>
</dbReference>
<dbReference type="Gene3D" id="2.40.10.10">
    <property type="entry name" value="Trypsin-like serine proteases"/>
    <property type="match status" value="2"/>
</dbReference>
<evidence type="ECO:0000313" key="5">
    <source>
        <dbReference type="Proteomes" id="UP000325755"/>
    </source>
</evidence>
<protein>
    <submittedName>
        <fullName evidence="4">Trypsin-like serine protease</fullName>
    </submittedName>
</protein>
<dbReference type="PROSITE" id="PS50240">
    <property type="entry name" value="TRYPSIN_DOM"/>
    <property type="match status" value="1"/>
</dbReference>
<dbReference type="PROSITE" id="PS51257">
    <property type="entry name" value="PROKAR_LIPOPROTEIN"/>
    <property type="match status" value="1"/>
</dbReference>
<dbReference type="PANTHER" id="PTHR15462">
    <property type="entry name" value="SERINE PROTEASE"/>
    <property type="match status" value="1"/>
</dbReference>
<feature type="chain" id="PRO_5025063909" evidence="2">
    <location>
        <begin position="30"/>
        <end position="266"/>
    </location>
</feature>
<organism evidence="4 5">
    <name type="scientific">Candidatus Methylospira mobilis</name>
    <dbReference type="NCBI Taxonomy" id="1808979"/>
    <lineage>
        <taxon>Bacteria</taxon>
        <taxon>Pseudomonadati</taxon>
        <taxon>Pseudomonadota</taxon>
        <taxon>Gammaproteobacteria</taxon>
        <taxon>Methylococcales</taxon>
        <taxon>Methylococcaceae</taxon>
        <taxon>Candidatus Methylospira</taxon>
    </lineage>
</organism>
<dbReference type="Pfam" id="PF00089">
    <property type="entry name" value="Trypsin"/>
    <property type="match status" value="1"/>
</dbReference>
<name>A0A5Q0BJ09_9GAMM</name>
<dbReference type="InterPro" id="IPR001254">
    <property type="entry name" value="Trypsin_dom"/>
</dbReference>
<dbReference type="PROSITE" id="PS00134">
    <property type="entry name" value="TRYPSIN_HIS"/>
    <property type="match status" value="1"/>
</dbReference>
<sequence length="266" mass="28798">MKGHTIVIWLSVIFGFGAFLGLSSSACQADSGQLEWPAPQSDLPGIIGHDDRVPLDSTAWPWQAIGRFNQPDGNAYCTGTLIAPDTVLTAAHCVYNHAANRWLQPEEIVFVADLRRDEDAGFARCKSIQRPSGFDPRNPTVNTIANDWAIVKLLHALSVQPVKVRSLLEMNLPDIASLHFETAGYAQDRPYLLSLVNSCAIRSLIDNGRILVTDCDSTKGDSGAPLLLRQGKDFWLVGVFSASTLAGAKNPGSYAVNAAGFLDLLH</sequence>
<evidence type="ECO:0000313" key="4">
    <source>
        <dbReference type="EMBL" id="QFY43549.1"/>
    </source>
</evidence>
<evidence type="ECO:0000256" key="1">
    <source>
        <dbReference type="ARBA" id="ARBA00022729"/>
    </source>
</evidence>
<dbReference type="GO" id="GO:0006508">
    <property type="term" value="P:proteolysis"/>
    <property type="evidence" value="ECO:0007669"/>
    <property type="project" value="UniProtKB-KW"/>
</dbReference>
<dbReference type="InterPro" id="IPR050966">
    <property type="entry name" value="Glutamyl_endopeptidase"/>
</dbReference>
<dbReference type="InParanoid" id="A0A5Q0BJ09"/>
<proteinExistence type="predicted"/>
<accession>A0A5Q0BJ09</accession>
<dbReference type="Proteomes" id="UP000325755">
    <property type="component" value="Chromosome"/>
</dbReference>
<gene>
    <name evidence="4" type="ORF">F6R98_13740</name>
</gene>
<dbReference type="InterPro" id="IPR001314">
    <property type="entry name" value="Peptidase_S1A"/>
</dbReference>
<dbReference type="FunCoup" id="A0A5Q0BJ09">
    <property type="interactions" value="41"/>
</dbReference>
<dbReference type="PANTHER" id="PTHR15462:SF8">
    <property type="entry name" value="SERINE PROTEASE"/>
    <property type="match status" value="1"/>
</dbReference>
<keyword evidence="4" id="KW-0378">Hydrolase</keyword>
<keyword evidence="5" id="KW-1185">Reference proteome</keyword>
<dbReference type="GO" id="GO:0004252">
    <property type="term" value="F:serine-type endopeptidase activity"/>
    <property type="evidence" value="ECO:0007669"/>
    <property type="project" value="InterPro"/>
</dbReference>
<dbReference type="InterPro" id="IPR009003">
    <property type="entry name" value="Peptidase_S1_PA"/>
</dbReference>
<dbReference type="KEGG" id="mmob:F6R98_13740"/>
<dbReference type="InterPro" id="IPR018114">
    <property type="entry name" value="TRYPSIN_HIS"/>
</dbReference>
<dbReference type="InterPro" id="IPR043504">
    <property type="entry name" value="Peptidase_S1_PA_chymotrypsin"/>
</dbReference>
<evidence type="ECO:0000259" key="3">
    <source>
        <dbReference type="PROSITE" id="PS50240"/>
    </source>
</evidence>
<dbReference type="EMBL" id="CP044205">
    <property type="protein sequence ID" value="QFY43549.1"/>
    <property type="molecule type" value="Genomic_DNA"/>
</dbReference>
<keyword evidence="4" id="KW-0645">Protease</keyword>
<dbReference type="OrthoDB" id="267336at2"/>